<evidence type="ECO:0000313" key="4">
    <source>
        <dbReference type="WBParaSite" id="GPUH_0001481901-mRNA-1"/>
    </source>
</evidence>
<proteinExistence type="predicted"/>
<keyword evidence="3" id="KW-1185">Reference proteome</keyword>
<sequence length="69" mass="7896">MEDLDDDAEEIFEDAVEEIAEKTVRKDAATKDNCKNEKDMAQETVSRDDPTTAQVGELLEWHSVVWPEQ</sequence>
<accession>A0A183E1F9</accession>
<dbReference type="AlphaFoldDB" id="A0A183E1F9"/>
<reference evidence="4" key="1">
    <citation type="submission" date="2016-06" db="UniProtKB">
        <authorList>
            <consortium name="WormBaseParasite"/>
        </authorList>
    </citation>
    <scope>IDENTIFICATION</scope>
</reference>
<dbReference type="Proteomes" id="UP000271098">
    <property type="component" value="Unassembled WGS sequence"/>
</dbReference>
<evidence type="ECO:0000256" key="1">
    <source>
        <dbReference type="SAM" id="MobiDB-lite"/>
    </source>
</evidence>
<name>A0A183E1F9_9BILA</name>
<feature type="compositionally biased region" description="Basic and acidic residues" evidence="1">
    <location>
        <begin position="24"/>
        <end position="50"/>
    </location>
</feature>
<evidence type="ECO:0000313" key="2">
    <source>
        <dbReference type="EMBL" id="VDN24793.1"/>
    </source>
</evidence>
<gene>
    <name evidence="2" type="ORF">GPUH_LOCUS14799</name>
</gene>
<organism evidence="4">
    <name type="scientific">Gongylonema pulchrum</name>
    <dbReference type="NCBI Taxonomy" id="637853"/>
    <lineage>
        <taxon>Eukaryota</taxon>
        <taxon>Metazoa</taxon>
        <taxon>Ecdysozoa</taxon>
        <taxon>Nematoda</taxon>
        <taxon>Chromadorea</taxon>
        <taxon>Rhabditida</taxon>
        <taxon>Spirurina</taxon>
        <taxon>Spiruromorpha</taxon>
        <taxon>Spiruroidea</taxon>
        <taxon>Gongylonematidae</taxon>
        <taxon>Gongylonema</taxon>
    </lineage>
</organism>
<reference evidence="2 3" key="2">
    <citation type="submission" date="2018-11" db="EMBL/GenBank/DDBJ databases">
        <authorList>
            <consortium name="Pathogen Informatics"/>
        </authorList>
    </citation>
    <scope>NUCLEOTIDE SEQUENCE [LARGE SCALE GENOMIC DNA]</scope>
</reference>
<protein>
    <submittedName>
        <fullName evidence="4">Pre-rRNA-processing protein TSR2 homolog</fullName>
    </submittedName>
</protein>
<evidence type="ECO:0000313" key="3">
    <source>
        <dbReference type="Proteomes" id="UP000271098"/>
    </source>
</evidence>
<dbReference type="EMBL" id="UYRT01081667">
    <property type="protein sequence ID" value="VDN24793.1"/>
    <property type="molecule type" value="Genomic_DNA"/>
</dbReference>
<dbReference type="WBParaSite" id="GPUH_0001481901-mRNA-1">
    <property type="protein sequence ID" value="GPUH_0001481901-mRNA-1"/>
    <property type="gene ID" value="GPUH_0001481901"/>
</dbReference>
<feature type="region of interest" description="Disordered" evidence="1">
    <location>
        <begin position="24"/>
        <end position="51"/>
    </location>
</feature>